<dbReference type="Gene3D" id="3.40.50.150">
    <property type="entry name" value="Vaccinia Virus protein VP39"/>
    <property type="match status" value="1"/>
</dbReference>
<dbReference type="InterPro" id="IPR056684">
    <property type="entry name" value="DUF7782"/>
</dbReference>
<evidence type="ECO:0000256" key="3">
    <source>
        <dbReference type="ARBA" id="ARBA00022679"/>
    </source>
</evidence>
<comment type="similarity">
    <text evidence="1">Belongs to the eukaryotic/archaeal PrmC-related family.</text>
</comment>
<keyword evidence="4" id="KW-0949">S-adenosyl-L-methionine</keyword>
<dbReference type="GO" id="GO:0003676">
    <property type="term" value="F:nucleic acid binding"/>
    <property type="evidence" value="ECO:0007669"/>
    <property type="project" value="InterPro"/>
</dbReference>
<organism evidence="9 10">
    <name type="scientific">Nakamurella endophytica</name>
    <dbReference type="NCBI Taxonomy" id="1748367"/>
    <lineage>
        <taxon>Bacteria</taxon>
        <taxon>Bacillati</taxon>
        <taxon>Actinomycetota</taxon>
        <taxon>Actinomycetes</taxon>
        <taxon>Nakamurellales</taxon>
        <taxon>Nakamurellaceae</taxon>
        <taxon>Nakamurella</taxon>
    </lineage>
</organism>
<protein>
    <submittedName>
        <fullName evidence="9">Methyltransferase</fullName>
    </submittedName>
</protein>
<evidence type="ECO:0000313" key="9">
    <source>
        <dbReference type="EMBL" id="GGM11800.1"/>
    </source>
</evidence>
<dbReference type="InterPro" id="IPR007848">
    <property type="entry name" value="Small_mtfrase_dom"/>
</dbReference>
<dbReference type="InterPro" id="IPR052190">
    <property type="entry name" value="Euk-Arch_PrmC-MTase"/>
</dbReference>
<keyword evidence="2 9" id="KW-0489">Methyltransferase</keyword>
<keyword evidence="10" id="KW-1185">Reference proteome</keyword>
<name>A0A917T727_9ACTN</name>
<accession>A0A917T727</accession>
<dbReference type="GO" id="GO:0032259">
    <property type="term" value="P:methylation"/>
    <property type="evidence" value="ECO:0007669"/>
    <property type="project" value="UniProtKB-KW"/>
</dbReference>
<dbReference type="GO" id="GO:0008276">
    <property type="term" value="F:protein methyltransferase activity"/>
    <property type="evidence" value="ECO:0007669"/>
    <property type="project" value="TreeGrafter"/>
</dbReference>
<dbReference type="CDD" id="cd02440">
    <property type="entry name" value="AdoMet_MTases"/>
    <property type="match status" value="1"/>
</dbReference>
<dbReference type="EMBL" id="BMNA01000009">
    <property type="protein sequence ID" value="GGM11800.1"/>
    <property type="molecule type" value="Genomic_DNA"/>
</dbReference>
<dbReference type="Proteomes" id="UP000655208">
    <property type="component" value="Unassembled WGS sequence"/>
</dbReference>
<dbReference type="AlphaFoldDB" id="A0A917T727"/>
<reference evidence="9" key="1">
    <citation type="journal article" date="2014" name="Int. J. Syst. Evol. Microbiol.">
        <title>Complete genome sequence of Corynebacterium casei LMG S-19264T (=DSM 44701T), isolated from a smear-ripened cheese.</title>
        <authorList>
            <consortium name="US DOE Joint Genome Institute (JGI-PGF)"/>
            <person name="Walter F."/>
            <person name="Albersmeier A."/>
            <person name="Kalinowski J."/>
            <person name="Ruckert C."/>
        </authorList>
    </citation>
    <scope>NUCLEOTIDE SEQUENCE</scope>
    <source>
        <strain evidence="9">CGMCC 4.7308</strain>
    </source>
</reference>
<dbReference type="Pfam" id="PF05175">
    <property type="entry name" value="MTS"/>
    <property type="match status" value="1"/>
</dbReference>
<dbReference type="PROSITE" id="PS00092">
    <property type="entry name" value="N6_MTASE"/>
    <property type="match status" value="1"/>
</dbReference>
<dbReference type="SUPFAM" id="SSF53335">
    <property type="entry name" value="S-adenosyl-L-methionine-dependent methyltransferases"/>
    <property type="match status" value="1"/>
</dbReference>
<comment type="caution">
    <text evidence="9">The sequence shown here is derived from an EMBL/GenBank/DDBJ whole genome shotgun (WGS) entry which is preliminary data.</text>
</comment>
<evidence type="ECO:0000256" key="2">
    <source>
        <dbReference type="ARBA" id="ARBA00022603"/>
    </source>
</evidence>
<evidence type="ECO:0000259" key="6">
    <source>
        <dbReference type="Pfam" id="PF05175"/>
    </source>
</evidence>
<evidence type="ECO:0000259" key="7">
    <source>
        <dbReference type="Pfam" id="PF23186"/>
    </source>
</evidence>
<dbReference type="PANTHER" id="PTHR45875">
    <property type="entry name" value="METHYLTRANSFERASE N6AMT1"/>
    <property type="match status" value="1"/>
</dbReference>
<proteinExistence type="inferred from homology"/>
<feature type="compositionally biased region" description="Pro residues" evidence="5">
    <location>
        <begin position="1"/>
        <end position="20"/>
    </location>
</feature>
<keyword evidence="3" id="KW-0808">Transferase</keyword>
<evidence type="ECO:0000256" key="1">
    <source>
        <dbReference type="ARBA" id="ARBA00006149"/>
    </source>
</evidence>
<dbReference type="Pfam" id="PF23186">
    <property type="entry name" value="DUF7059"/>
    <property type="match status" value="1"/>
</dbReference>
<dbReference type="RefSeq" id="WP_188943691.1">
    <property type="nucleotide sequence ID" value="NZ_BMNA01000009.1"/>
</dbReference>
<dbReference type="InterPro" id="IPR029063">
    <property type="entry name" value="SAM-dependent_MTases_sf"/>
</dbReference>
<evidence type="ECO:0000313" key="10">
    <source>
        <dbReference type="Proteomes" id="UP000655208"/>
    </source>
</evidence>
<feature type="domain" description="DUF7782" evidence="8">
    <location>
        <begin position="394"/>
        <end position="508"/>
    </location>
</feature>
<gene>
    <name evidence="9" type="ORF">GCM10011594_34570</name>
</gene>
<dbReference type="InterPro" id="IPR002052">
    <property type="entry name" value="DNA_methylase_N6_adenine_CS"/>
</dbReference>
<feature type="domain" description="DUF7059" evidence="7">
    <location>
        <begin position="35"/>
        <end position="119"/>
    </location>
</feature>
<dbReference type="GO" id="GO:0008757">
    <property type="term" value="F:S-adenosylmethionine-dependent methyltransferase activity"/>
    <property type="evidence" value="ECO:0007669"/>
    <property type="project" value="TreeGrafter"/>
</dbReference>
<evidence type="ECO:0000259" key="8">
    <source>
        <dbReference type="Pfam" id="PF25004"/>
    </source>
</evidence>
<dbReference type="InterPro" id="IPR055487">
    <property type="entry name" value="DUF7059"/>
</dbReference>
<evidence type="ECO:0000256" key="4">
    <source>
        <dbReference type="ARBA" id="ARBA00022691"/>
    </source>
</evidence>
<feature type="region of interest" description="Disordered" evidence="5">
    <location>
        <begin position="1"/>
        <end position="23"/>
    </location>
</feature>
<dbReference type="Pfam" id="PF25004">
    <property type="entry name" value="DUF7782"/>
    <property type="match status" value="1"/>
</dbReference>
<evidence type="ECO:0000256" key="5">
    <source>
        <dbReference type="SAM" id="MobiDB-lite"/>
    </source>
</evidence>
<dbReference type="PANTHER" id="PTHR45875:SF1">
    <property type="entry name" value="METHYLTRANSFERASE N6AMT1"/>
    <property type="match status" value="1"/>
</dbReference>
<reference evidence="9" key="2">
    <citation type="submission" date="2020-09" db="EMBL/GenBank/DDBJ databases">
        <authorList>
            <person name="Sun Q."/>
            <person name="Zhou Y."/>
        </authorList>
    </citation>
    <scope>NUCLEOTIDE SEQUENCE</scope>
    <source>
        <strain evidence="9">CGMCC 4.7308</strain>
    </source>
</reference>
<dbReference type="GO" id="GO:0035657">
    <property type="term" value="C:eRF1 methyltransferase complex"/>
    <property type="evidence" value="ECO:0007669"/>
    <property type="project" value="TreeGrafter"/>
</dbReference>
<sequence>MTRPDAAPPPSATAGPPSPLADPAAVDAFGDDLREARFDAGTVPELLGTSAHRALGRGEVFAAERVTRGGAALETLVRLFLLGLDEPASAVAAALPRLGADRAVAEGVLERAGDRLRAALDVRPHADDVAEYLVVSDPDFELRPGPVRPDHVLGIGAASLSLARAVIRAEVDHALDIGTGCGIQSLHLSSHAGSIVATDTNPRALALAGATARLNGLDWDLRLGGLYEPVGTETFDLVVSNPPFVVGPGETRYTYRDSGMAGDEVCRALVTGAAQRLRPGGTAQFLANWVVRTGTDWRSRVGGWVQETGCDAWVVQRELADPAEYVALWGKDAGETGAAADAVAGRWLDWLQQQDVEAIGMGVITLRRSGADDPDVVLDELTGPGDEVTGEEAAAFLARRRWLRSVDDRGLLATRLSLAPDVLLEERSLPGPDGWTGVLRMLRRPTGPGATLQVDEWGRSLLAGCTGLAPLGLLVELLAGAHGLDPDAVAAAVLPSVRDGITRGLLHPVEHTDPAA</sequence>
<feature type="domain" description="Methyltransferase small" evidence="6">
    <location>
        <begin position="162"/>
        <end position="288"/>
    </location>
</feature>
<dbReference type="GO" id="GO:0008170">
    <property type="term" value="F:N-methyltransferase activity"/>
    <property type="evidence" value="ECO:0007669"/>
    <property type="project" value="UniProtKB-ARBA"/>
</dbReference>